<dbReference type="Gene3D" id="6.20.50.180">
    <property type="match status" value="1"/>
</dbReference>
<dbReference type="AlphaFoldDB" id="A0A1W6K000"/>
<dbReference type="GO" id="GO:0003735">
    <property type="term" value="F:structural constituent of ribosome"/>
    <property type="evidence" value="ECO:0007669"/>
    <property type="project" value="InterPro"/>
</dbReference>
<comment type="similarity">
    <text evidence="6">Belongs to the eukaryotic ribosomal protein eS31 family.</text>
</comment>
<dbReference type="SMART" id="SM01402">
    <property type="entry name" value="Ribosomal_S27"/>
    <property type="match status" value="1"/>
</dbReference>
<proteinExistence type="inferred from homology"/>
<keyword evidence="2 6" id="KW-0863">Zinc-finger</keyword>
<evidence type="ECO:0000256" key="4">
    <source>
        <dbReference type="ARBA" id="ARBA00022980"/>
    </source>
</evidence>
<dbReference type="GO" id="GO:0008270">
    <property type="term" value="F:zinc ion binding"/>
    <property type="evidence" value="ECO:0007669"/>
    <property type="project" value="UniProtKB-UniRule"/>
</dbReference>
<dbReference type="NCBIfam" id="NF001669">
    <property type="entry name" value="PRK00432.1"/>
    <property type="match status" value="1"/>
</dbReference>
<dbReference type="InterPro" id="IPR022845">
    <property type="entry name" value="Ribosomal_eS31_arc"/>
</dbReference>
<accession>A0A1W6K000</accession>
<evidence type="ECO:0000256" key="1">
    <source>
        <dbReference type="ARBA" id="ARBA00022723"/>
    </source>
</evidence>
<evidence type="ECO:0000256" key="3">
    <source>
        <dbReference type="ARBA" id="ARBA00022833"/>
    </source>
</evidence>
<dbReference type="Pfam" id="PF01599">
    <property type="entry name" value="Ribosomal_S27"/>
    <property type="match status" value="1"/>
</dbReference>
<feature type="domain" description="Small ribosomal subunit protein eS31" evidence="7">
    <location>
        <begin position="11"/>
        <end position="54"/>
    </location>
</feature>
<keyword evidence="1 6" id="KW-0479">Metal-binding</keyword>
<feature type="binding site" evidence="6">
    <location>
        <position position="48"/>
    </location>
    <ligand>
        <name>Zn(2+)</name>
        <dbReference type="ChEBI" id="CHEBI:29105"/>
    </ligand>
</feature>
<dbReference type="EMBL" id="CP020477">
    <property type="protein sequence ID" value="ARM75790.1"/>
    <property type="molecule type" value="Genomic_DNA"/>
</dbReference>
<dbReference type="Proteomes" id="UP000193404">
    <property type="component" value="Chromosome"/>
</dbReference>
<keyword evidence="9" id="KW-1185">Reference proteome</keyword>
<dbReference type="GO" id="GO:0005840">
    <property type="term" value="C:ribosome"/>
    <property type="evidence" value="ECO:0007669"/>
    <property type="project" value="UniProtKB-KW"/>
</dbReference>
<feature type="binding site" evidence="6">
    <location>
        <position position="32"/>
    </location>
    <ligand>
        <name>Zn(2+)</name>
        <dbReference type="ChEBI" id="CHEBI:29105"/>
    </ligand>
</feature>
<keyword evidence="3 6" id="KW-0862">Zinc</keyword>
<gene>
    <name evidence="6" type="primary">rps27ae</name>
    <name evidence="8" type="ORF">B6F84_06905</name>
</gene>
<evidence type="ECO:0000256" key="6">
    <source>
        <dbReference type="HAMAP-Rule" id="MF_00777"/>
    </source>
</evidence>
<reference evidence="8 9" key="1">
    <citation type="submission" date="2017-03" db="EMBL/GenBank/DDBJ databases">
        <title>Sulfur activation and transportation mechanism of thermophilic Archaea Acidianus manzaensis YN-25.</title>
        <authorList>
            <person name="Ma Y."/>
            <person name="Yang Y."/>
            <person name="Xia J."/>
        </authorList>
    </citation>
    <scope>NUCLEOTIDE SEQUENCE [LARGE SCALE GENOMIC DNA]</scope>
    <source>
        <strain evidence="8 9">YN-25</strain>
    </source>
</reference>
<evidence type="ECO:0000259" key="7">
    <source>
        <dbReference type="SMART" id="SM01402"/>
    </source>
</evidence>
<organism evidence="8 9">
    <name type="scientific">Acidianus manzaensis</name>
    <dbReference type="NCBI Taxonomy" id="282676"/>
    <lineage>
        <taxon>Archaea</taxon>
        <taxon>Thermoproteota</taxon>
        <taxon>Thermoprotei</taxon>
        <taxon>Sulfolobales</taxon>
        <taxon>Sulfolobaceae</taxon>
        <taxon>Acidianus</taxon>
    </lineage>
</organism>
<feature type="binding site" evidence="6">
    <location>
        <position position="51"/>
    </location>
    <ligand>
        <name>Zn(2+)</name>
        <dbReference type="ChEBI" id="CHEBI:29105"/>
    </ligand>
</feature>
<feature type="binding site" evidence="6">
    <location>
        <position position="29"/>
    </location>
    <ligand>
        <name>Zn(2+)</name>
        <dbReference type="ChEBI" id="CHEBI:29105"/>
    </ligand>
</feature>
<dbReference type="STRING" id="282676.B6F84_06905"/>
<sequence length="61" mass="7060">MAKKNQVKASVRLYYEVENNEVKLKNKKCPRCGSVMAHHLKPKERWSCGKCGYTEFVTGKK</sequence>
<dbReference type="KEGG" id="aman:B6F84_06905"/>
<evidence type="ECO:0000256" key="5">
    <source>
        <dbReference type="ARBA" id="ARBA00023274"/>
    </source>
</evidence>
<dbReference type="InterPro" id="IPR002906">
    <property type="entry name" value="Ribosomal_eS31"/>
</dbReference>
<dbReference type="GO" id="GO:0006412">
    <property type="term" value="P:translation"/>
    <property type="evidence" value="ECO:0007669"/>
    <property type="project" value="UniProtKB-UniRule"/>
</dbReference>
<dbReference type="InterPro" id="IPR011332">
    <property type="entry name" value="Ribosomal_zn-bd"/>
</dbReference>
<comment type="cofactor">
    <cofactor evidence="6">
        <name>Zn(2+)</name>
        <dbReference type="ChEBI" id="CHEBI:29105"/>
    </cofactor>
    <text evidence="6">Binds 1 zinc ion per subunit.</text>
</comment>
<keyword evidence="5 6" id="KW-0687">Ribonucleoprotein</keyword>
<evidence type="ECO:0000256" key="2">
    <source>
        <dbReference type="ARBA" id="ARBA00022771"/>
    </source>
</evidence>
<protein>
    <recommendedName>
        <fullName evidence="6">Small ribosomal subunit protein eS31</fullName>
    </recommendedName>
</protein>
<dbReference type="GO" id="GO:1990904">
    <property type="term" value="C:ribonucleoprotein complex"/>
    <property type="evidence" value="ECO:0007669"/>
    <property type="project" value="UniProtKB-KW"/>
</dbReference>
<evidence type="ECO:0000313" key="9">
    <source>
        <dbReference type="Proteomes" id="UP000193404"/>
    </source>
</evidence>
<dbReference type="SUPFAM" id="SSF57829">
    <property type="entry name" value="Zn-binding ribosomal proteins"/>
    <property type="match status" value="1"/>
</dbReference>
<comment type="subunit">
    <text evidence="6">Part of the 30S ribosomal subunit.</text>
</comment>
<dbReference type="HAMAP" id="MF_00777">
    <property type="entry name" value="Ribosomal_eS31"/>
    <property type="match status" value="1"/>
</dbReference>
<evidence type="ECO:0000313" key="8">
    <source>
        <dbReference type="EMBL" id="ARM75790.1"/>
    </source>
</evidence>
<comment type="caution">
    <text evidence="6">Lacks conserved residue(s) required for the propagation of feature annotation.</text>
</comment>
<keyword evidence="4 6" id="KW-0689">Ribosomal protein</keyword>
<name>A0A1W6K000_9CREN</name>